<dbReference type="InterPro" id="IPR010982">
    <property type="entry name" value="Lambda_DNA-bd_dom_sf"/>
</dbReference>
<evidence type="ECO:0000259" key="5">
    <source>
        <dbReference type="PROSITE" id="PS50932"/>
    </source>
</evidence>
<dbReference type="PRINTS" id="PR00036">
    <property type="entry name" value="HTHLACI"/>
</dbReference>
<dbReference type="Pfam" id="PF13377">
    <property type="entry name" value="Peripla_BP_3"/>
    <property type="match status" value="1"/>
</dbReference>
<dbReference type="Gene3D" id="1.10.260.40">
    <property type="entry name" value="lambda repressor-like DNA-binding domains"/>
    <property type="match status" value="1"/>
</dbReference>
<feature type="domain" description="HTH lacI-type" evidence="5">
    <location>
        <begin position="8"/>
        <end position="62"/>
    </location>
</feature>
<evidence type="ECO:0000256" key="2">
    <source>
        <dbReference type="ARBA" id="ARBA00023015"/>
    </source>
</evidence>
<dbReference type="PANTHER" id="PTHR30146:SF148">
    <property type="entry name" value="HTH-TYPE TRANSCRIPTIONAL REPRESSOR PURR-RELATED"/>
    <property type="match status" value="1"/>
</dbReference>
<dbReference type="GO" id="GO:0003677">
    <property type="term" value="F:DNA binding"/>
    <property type="evidence" value="ECO:0007669"/>
    <property type="project" value="UniProtKB-KW"/>
</dbReference>
<dbReference type="RefSeq" id="WP_343923470.1">
    <property type="nucleotide sequence ID" value="NZ_BAAAKW010000017.1"/>
</dbReference>
<dbReference type="InterPro" id="IPR000843">
    <property type="entry name" value="HTH_LacI"/>
</dbReference>
<evidence type="ECO:0000313" key="7">
    <source>
        <dbReference type="EMBL" id="GAA1211574.1"/>
    </source>
</evidence>
<dbReference type="PANTHER" id="PTHR30146">
    <property type="entry name" value="LACI-RELATED TRANSCRIPTIONAL REPRESSOR"/>
    <property type="match status" value="1"/>
</dbReference>
<evidence type="ECO:0000259" key="6">
    <source>
        <dbReference type="PROSITE" id="PS50943"/>
    </source>
</evidence>
<dbReference type="PROSITE" id="PS50932">
    <property type="entry name" value="HTH_LACI_2"/>
    <property type="match status" value="1"/>
</dbReference>
<evidence type="ECO:0000256" key="4">
    <source>
        <dbReference type="ARBA" id="ARBA00023163"/>
    </source>
</evidence>
<keyword evidence="8" id="KW-1185">Reference proteome</keyword>
<evidence type="ECO:0000313" key="8">
    <source>
        <dbReference type="Proteomes" id="UP001500943"/>
    </source>
</evidence>
<proteinExistence type="predicted"/>
<protein>
    <submittedName>
        <fullName evidence="7">LacI family DNA-binding transcriptional regulator</fullName>
    </submittedName>
</protein>
<dbReference type="InterPro" id="IPR001387">
    <property type="entry name" value="Cro/C1-type_HTH"/>
</dbReference>
<organism evidence="7 8">
    <name type="scientific">Rhodoglobus aureus</name>
    <dbReference type="NCBI Taxonomy" id="191497"/>
    <lineage>
        <taxon>Bacteria</taxon>
        <taxon>Bacillati</taxon>
        <taxon>Actinomycetota</taxon>
        <taxon>Actinomycetes</taxon>
        <taxon>Micrococcales</taxon>
        <taxon>Microbacteriaceae</taxon>
        <taxon>Rhodoglobus</taxon>
    </lineage>
</organism>
<dbReference type="PROSITE" id="PS00356">
    <property type="entry name" value="HTH_LACI_1"/>
    <property type="match status" value="1"/>
</dbReference>
<sequence>MSNTIEPVTMQDVARAANVSQSTVSHVLNKTRRVSPDVVERVNIAIEQTGYTNDIIARSLRTGRTNTVGLAVSAISNPYFGEVVHAIERELSSAGYTIILVDSHDDPSREKTVLAELLSRRVDAVIVAPSEEVATVVRQLRARSVPAVLFDRIPEGIDLTGLDAIGVENLESMASLVNHFTSAGHSRIAMIAGRAGLTTSEERVSGFRLGMARAGIEVDENFIAYSDPGEQPAEGPLRRILNVANSPTAIITANNMVTIDAMRTLRALNMTVPDDLALASFDDFVWADFFHPRLTAIAQPLAELGHRAVTLLLERLENPDLPTRVETLKPTLMHRDSCGVIHAT</sequence>
<keyword evidence="4" id="KW-0804">Transcription</keyword>
<dbReference type="InterPro" id="IPR028082">
    <property type="entry name" value="Peripla_BP_I"/>
</dbReference>
<gene>
    <name evidence="7" type="ORF">GCM10009655_08370</name>
</gene>
<evidence type="ECO:0000256" key="1">
    <source>
        <dbReference type="ARBA" id="ARBA00022491"/>
    </source>
</evidence>
<dbReference type="CDD" id="cd06267">
    <property type="entry name" value="PBP1_LacI_sugar_binding-like"/>
    <property type="match status" value="1"/>
</dbReference>
<dbReference type="SMART" id="SM00354">
    <property type="entry name" value="HTH_LACI"/>
    <property type="match status" value="1"/>
</dbReference>
<accession>A0ABP4G2X6</accession>
<dbReference type="SUPFAM" id="SSF47413">
    <property type="entry name" value="lambda repressor-like DNA-binding domains"/>
    <property type="match status" value="1"/>
</dbReference>
<keyword evidence="3 7" id="KW-0238">DNA-binding</keyword>
<dbReference type="SUPFAM" id="SSF53822">
    <property type="entry name" value="Periplasmic binding protein-like I"/>
    <property type="match status" value="1"/>
</dbReference>
<dbReference type="InterPro" id="IPR046335">
    <property type="entry name" value="LacI/GalR-like_sensor"/>
</dbReference>
<comment type="caution">
    <text evidence="7">The sequence shown here is derived from an EMBL/GenBank/DDBJ whole genome shotgun (WGS) entry which is preliminary data.</text>
</comment>
<keyword evidence="1" id="KW-0678">Repressor</keyword>
<feature type="domain" description="HTH cro/C1-type" evidence="6">
    <location>
        <begin position="9"/>
        <end position="42"/>
    </location>
</feature>
<dbReference type="Proteomes" id="UP001500943">
    <property type="component" value="Unassembled WGS sequence"/>
</dbReference>
<evidence type="ECO:0000256" key="3">
    <source>
        <dbReference type="ARBA" id="ARBA00023125"/>
    </source>
</evidence>
<dbReference type="EMBL" id="BAAAKW010000017">
    <property type="protein sequence ID" value="GAA1211574.1"/>
    <property type="molecule type" value="Genomic_DNA"/>
</dbReference>
<dbReference type="Gene3D" id="3.40.50.2300">
    <property type="match status" value="2"/>
</dbReference>
<keyword evidence="2" id="KW-0805">Transcription regulation</keyword>
<dbReference type="PROSITE" id="PS50943">
    <property type="entry name" value="HTH_CROC1"/>
    <property type="match status" value="1"/>
</dbReference>
<dbReference type="Pfam" id="PF00356">
    <property type="entry name" value="LacI"/>
    <property type="match status" value="1"/>
</dbReference>
<dbReference type="CDD" id="cd01392">
    <property type="entry name" value="HTH_LacI"/>
    <property type="match status" value="1"/>
</dbReference>
<reference evidence="8" key="1">
    <citation type="journal article" date="2019" name="Int. J. Syst. Evol. Microbiol.">
        <title>The Global Catalogue of Microorganisms (GCM) 10K type strain sequencing project: providing services to taxonomists for standard genome sequencing and annotation.</title>
        <authorList>
            <consortium name="The Broad Institute Genomics Platform"/>
            <consortium name="The Broad Institute Genome Sequencing Center for Infectious Disease"/>
            <person name="Wu L."/>
            <person name="Ma J."/>
        </authorList>
    </citation>
    <scope>NUCLEOTIDE SEQUENCE [LARGE SCALE GENOMIC DNA]</scope>
    <source>
        <strain evidence="8">JCM 12762</strain>
    </source>
</reference>
<name>A0ABP4G2X6_9MICO</name>